<dbReference type="PANTHER" id="PTHR43261">
    <property type="entry name" value="TRANSLATION ELONGATION FACTOR G-RELATED"/>
    <property type="match status" value="1"/>
</dbReference>
<keyword evidence="7" id="KW-0251">Elongation factor</keyword>
<dbReference type="EMBL" id="QENZ01000003">
    <property type="protein sequence ID" value="PVX52285.1"/>
    <property type="molecule type" value="Genomic_DNA"/>
</dbReference>
<dbReference type="InterPro" id="IPR053905">
    <property type="entry name" value="EF-G-like_DII"/>
</dbReference>
<evidence type="ECO:0000256" key="3">
    <source>
        <dbReference type="ARBA" id="ARBA00022741"/>
    </source>
</evidence>
<dbReference type="NCBIfam" id="NF009381">
    <property type="entry name" value="PRK12740.1-5"/>
    <property type="match status" value="1"/>
</dbReference>
<dbReference type="RefSeq" id="WP_116495828.1">
    <property type="nucleotide sequence ID" value="NZ_QENZ01000003.1"/>
</dbReference>
<comment type="function">
    <text evidence="5">Catalyzes the GTP-dependent ribosomal translocation step during translation elongation. During this step, the ribosome changes from the pre-translocational (PRE) to the post-translocational (POST) state as the newly formed A-site-bound peptidyl-tRNA and P-site-bound deacylated tRNA move to the P and E sites, respectively. Catalyzes the coordinated movement of the two tRNA molecules, the mRNA and conformational changes in the ribosome.</text>
</comment>
<dbReference type="GO" id="GO:0005525">
    <property type="term" value="F:GTP binding"/>
    <property type="evidence" value="ECO:0007669"/>
    <property type="project" value="UniProtKB-KW"/>
</dbReference>
<dbReference type="Pfam" id="PF03764">
    <property type="entry name" value="EFG_IV"/>
    <property type="match status" value="2"/>
</dbReference>
<dbReference type="InterPro" id="IPR005225">
    <property type="entry name" value="Small_GTP-bd"/>
</dbReference>
<dbReference type="InterPro" id="IPR041095">
    <property type="entry name" value="EFG_II"/>
</dbReference>
<dbReference type="InterPro" id="IPR000640">
    <property type="entry name" value="EFG_V-like"/>
</dbReference>
<dbReference type="Pfam" id="PF00009">
    <property type="entry name" value="GTP_EFTU"/>
    <property type="match status" value="1"/>
</dbReference>
<dbReference type="Proteomes" id="UP000251835">
    <property type="component" value="Unassembled WGS sequence"/>
</dbReference>
<dbReference type="Gene3D" id="2.40.30.10">
    <property type="entry name" value="Translation factors"/>
    <property type="match status" value="1"/>
</dbReference>
<keyword evidence="7" id="KW-0648">Protein biosynthesis</keyword>
<dbReference type="SMART" id="SM00838">
    <property type="entry name" value="EFG_C"/>
    <property type="match status" value="1"/>
</dbReference>
<dbReference type="InterPro" id="IPR014721">
    <property type="entry name" value="Ribsml_uS5_D2-typ_fold_subgr"/>
</dbReference>
<evidence type="ECO:0000256" key="4">
    <source>
        <dbReference type="ARBA" id="ARBA00023134"/>
    </source>
</evidence>
<dbReference type="InterPro" id="IPR005517">
    <property type="entry name" value="Transl_elong_EFG/EF2_IV"/>
</dbReference>
<dbReference type="Pfam" id="PF00679">
    <property type="entry name" value="EFG_C"/>
    <property type="match status" value="1"/>
</dbReference>
<dbReference type="PROSITE" id="PS51722">
    <property type="entry name" value="G_TR_2"/>
    <property type="match status" value="1"/>
</dbReference>
<evidence type="ECO:0000259" key="6">
    <source>
        <dbReference type="PROSITE" id="PS51722"/>
    </source>
</evidence>
<evidence type="ECO:0000313" key="8">
    <source>
        <dbReference type="Proteomes" id="UP000251835"/>
    </source>
</evidence>
<keyword evidence="4" id="KW-0342">GTP-binding</keyword>
<dbReference type="InterPro" id="IPR009000">
    <property type="entry name" value="Transl_B-barrel_sf"/>
</dbReference>
<dbReference type="InterPro" id="IPR020568">
    <property type="entry name" value="Ribosomal_Su5_D2-typ_SF"/>
</dbReference>
<dbReference type="NCBIfam" id="TIGR00231">
    <property type="entry name" value="small_GTP"/>
    <property type="match status" value="1"/>
</dbReference>
<dbReference type="SUPFAM" id="SSF54211">
    <property type="entry name" value="Ribosomal protein S5 domain 2-like"/>
    <property type="match status" value="1"/>
</dbReference>
<dbReference type="Gene3D" id="3.30.230.10">
    <property type="match status" value="1"/>
</dbReference>
<dbReference type="InterPro" id="IPR027417">
    <property type="entry name" value="P-loop_NTPase"/>
</dbReference>
<name>A0A7L4UR88_BALHA</name>
<keyword evidence="3" id="KW-0547">Nucleotide-binding</keyword>
<dbReference type="AlphaFoldDB" id="A0A7L4UR88"/>
<organism evidence="7 8">
    <name type="scientific">Balneicella halophila</name>
    <dbReference type="NCBI Taxonomy" id="1537566"/>
    <lineage>
        <taxon>Bacteria</taxon>
        <taxon>Pseudomonadati</taxon>
        <taxon>Bacteroidota</taxon>
        <taxon>Bacteroidia</taxon>
        <taxon>Bacteroidales</taxon>
        <taxon>Balneicellaceae</taxon>
        <taxon>Balneicella</taxon>
    </lineage>
</organism>
<keyword evidence="8" id="KW-1185">Reference proteome</keyword>
<dbReference type="FunFam" id="3.30.70.240:FF:000001">
    <property type="entry name" value="Elongation factor G"/>
    <property type="match status" value="1"/>
</dbReference>
<dbReference type="Gene3D" id="3.40.50.300">
    <property type="entry name" value="P-loop containing nucleotide triphosphate hydrolases"/>
    <property type="match status" value="1"/>
</dbReference>
<dbReference type="InterPro" id="IPR035647">
    <property type="entry name" value="EFG_III/V"/>
</dbReference>
<dbReference type="GO" id="GO:0003746">
    <property type="term" value="F:translation elongation factor activity"/>
    <property type="evidence" value="ECO:0007669"/>
    <property type="project" value="UniProtKB-KW"/>
</dbReference>
<dbReference type="GO" id="GO:0032790">
    <property type="term" value="P:ribosome disassembly"/>
    <property type="evidence" value="ECO:0007669"/>
    <property type="project" value="TreeGrafter"/>
</dbReference>
<dbReference type="SMART" id="SM00889">
    <property type="entry name" value="EFG_IV"/>
    <property type="match status" value="1"/>
</dbReference>
<dbReference type="Gene3D" id="3.30.70.870">
    <property type="entry name" value="Elongation Factor G (Translational Gtpase), domain 3"/>
    <property type="match status" value="1"/>
</dbReference>
<dbReference type="SUPFAM" id="SSF52540">
    <property type="entry name" value="P-loop containing nucleoside triphosphate hydrolases"/>
    <property type="match status" value="1"/>
</dbReference>
<dbReference type="CDD" id="cd04170">
    <property type="entry name" value="EF-G_bact"/>
    <property type="match status" value="1"/>
</dbReference>
<evidence type="ECO:0000256" key="5">
    <source>
        <dbReference type="ARBA" id="ARBA00024731"/>
    </source>
</evidence>
<evidence type="ECO:0000313" key="7">
    <source>
        <dbReference type="EMBL" id="PVX52285.1"/>
    </source>
</evidence>
<dbReference type="CDD" id="cd03713">
    <property type="entry name" value="EFG_mtEFG_C"/>
    <property type="match status" value="1"/>
</dbReference>
<evidence type="ECO:0000256" key="2">
    <source>
        <dbReference type="ARBA" id="ARBA00017872"/>
    </source>
</evidence>
<dbReference type="SUPFAM" id="SSF50447">
    <property type="entry name" value="Translation proteins"/>
    <property type="match status" value="1"/>
</dbReference>
<sequence length="719" mass="80504">MKIYKPEELRNIALIGASGAGKTTLAECMMHEGGVIPRRGSVEDKNTVSDYFPVEHDYGNSVFSTVLYTTWDGNKINVIDTPGMPDFIDGAVAALNVCAVGLMVINAKHGAEVGAEIMSRHAKRLNKPMVFAINKLDDEKANFEQTIEECKVSFGKNKIAIVQFPIEVGENFNEVVDVLEMKLYRYDNEGKLLETIDVPDEHKEKAEELHNELVEKAAENDESLMELYFEKGSLTEDEMREGIKKGMLDRELYPVFCTSAEKSMGVRRLMRFANNVFPSPAESIPAQTTSGDEVPCDVNGKTSLFIFKTSIEPHLGEVSYFKVMSGVVKEGQDLINSANQGKERLSQLYIVAGRNREKVSELQAGDIGATVKLKNTKNGHALNEKGFDVEYPPIKYPEPKFRTAIRPVDESNDERLGELLSRYHEEDPTLIVEYSKELKQILVYGQGEYHLNTMKWRLKNNEKLDIEFHPPKIPYRETITKLAAADYRHKKQSGGAGQFGEVHLLIEPYEEGMPDPSVYKIDGKEIKVNLKGTDVNELKWGGKLVFCNCIVGGVIDTRFLPAIQKGIMEKMEEGPLTGSYARDIRVCVYDGKMHPVDSNELSFMLAGRKAFSAAFKQAGPKILEPIYDVSVLVPEDRMGDVMSDLQTRRAMIMGMESESGFQKLNARVPLAEIGKYSTALSSLTGGRASFTLKFAEYEKVPGDVQEELLKKYEAEQDEE</sequence>
<protein>
    <recommendedName>
        <fullName evidence="2">Elongation factor G</fullName>
    </recommendedName>
    <alternativeName>
        <fullName evidence="1">Tetracycline resistance protein TetQ</fullName>
    </alternativeName>
</protein>
<dbReference type="CDD" id="cd01434">
    <property type="entry name" value="EFG_mtEFG1_IV"/>
    <property type="match status" value="1"/>
</dbReference>
<proteinExistence type="predicted"/>
<accession>A0A7L4UR88</accession>
<dbReference type="PANTHER" id="PTHR43261:SF6">
    <property type="entry name" value="ELONGATION FACTOR G-LIKE PROTEIN"/>
    <property type="match status" value="1"/>
</dbReference>
<dbReference type="InterPro" id="IPR047872">
    <property type="entry name" value="EFG_IV"/>
</dbReference>
<dbReference type="SUPFAM" id="SSF54980">
    <property type="entry name" value="EF-G C-terminal domain-like"/>
    <property type="match status" value="2"/>
</dbReference>
<dbReference type="Pfam" id="PF22042">
    <property type="entry name" value="EF-G_D2"/>
    <property type="match status" value="1"/>
</dbReference>
<dbReference type="GO" id="GO:0003924">
    <property type="term" value="F:GTPase activity"/>
    <property type="evidence" value="ECO:0007669"/>
    <property type="project" value="InterPro"/>
</dbReference>
<evidence type="ECO:0000256" key="1">
    <source>
        <dbReference type="ARBA" id="ARBA00013902"/>
    </source>
</evidence>
<dbReference type="InterPro" id="IPR000795">
    <property type="entry name" value="T_Tr_GTP-bd_dom"/>
</dbReference>
<dbReference type="InterPro" id="IPR035649">
    <property type="entry name" value="EFG_V"/>
</dbReference>
<feature type="domain" description="Tr-type G" evidence="6">
    <location>
        <begin position="7"/>
        <end position="281"/>
    </location>
</feature>
<reference evidence="7 8" key="1">
    <citation type="submission" date="2018-05" db="EMBL/GenBank/DDBJ databases">
        <title>Genomic Encyclopedia of Type Strains, Phase IV (KMG-IV): sequencing the most valuable type-strain genomes for metagenomic binning, comparative biology and taxonomic classification.</title>
        <authorList>
            <person name="Goeker M."/>
        </authorList>
    </citation>
    <scope>NUCLEOTIDE SEQUENCE [LARGE SCALE GENOMIC DNA]</scope>
    <source>
        <strain evidence="7 8">DSM 28579</strain>
    </source>
</reference>
<dbReference type="OrthoDB" id="9801591at2"/>
<dbReference type="Pfam" id="PF14492">
    <property type="entry name" value="EFG_III"/>
    <property type="match status" value="1"/>
</dbReference>
<dbReference type="Gene3D" id="3.30.70.240">
    <property type="match status" value="1"/>
</dbReference>
<comment type="caution">
    <text evidence="7">The sequence shown here is derived from an EMBL/GenBank/DDBJ whole genome shotgun (WGS) entry which is preliminary data.</text>
</comment>
<gene>
    <name evidence="7" type="ORF">C7377_0594</name>
</gene>